<name>A0ABV7WH19_9MICO</name>
<reference evidence="10" key="1">
    <citation type="journal article" date="2019" name="Int. J. Syst. Evol. Microbiol.">
        <title>The Global Catalogue of Microorganisms (GCM) 10K type strain sequencing project: providing services to taxonomists for standard genome sequencing and annotation.</title>
        <authorList>
            <consortium name="The Broad Institute Genomics Platform"/>
            <consortium name="The Broad Institute Genome Sequencing Center for Infectious Disease"/>
            <person name="Wu L."/>
            <person name="Ma J."/>
        </authorList>
    </citation>
    <scope>NUCLEOTIDE SEQUENCE [LARGE SCALE GENOMIC DNA]</scope>
    <source>
        <strain evidence="10">NCAIM B.02333</strain>
    </source>
</reference>
<dbReference type="NCBIfam" id="TIGR01695">
    <property type="entry name" value="murJ_mviN"/>
    <property type="match status" value="1"/>
</dbReference>
<feature type="transmembrane region" description="Helical" evidence="8">
    <location>
        <begin position="37"/>
        <end position="57"/>
    </location>
</feature>
<sequence length="559" mass="58156">MSATTTPRPRSGLVRATAVMASGSLVSRLLGLASKSLLTLLLGASAANLAANAFDVANKMPNLIYALVAGGALNAVLVPQIVRADKDGARGREFLDRLFTMATVGLLGLTVVLTLAAGPLVDLYTGGEWRDPQRDLGVAFALWCIPQLFFYGMYTLFGQLLNARGSFGPYTWAPVVNNVFAIGGLVAFLALYGQQRVTDLSTWTPAMVALLAGTATAGVAAQALVLVLPLRRIGFSWRPRWGLRGVGFRAAGTVAGWTFGGIVVSQLVFLLVSRVGAAAQSETEGTALAAVTASNTAWTLAFLLYMLPHGLLAVSLVTAVFTRVSRAAHEGDTAAVASVTATQMRVLLVGMLLPAAGLVVLGPAITTLLFQQTSEEAAVVGRVVIAMALGLPFFSVLYLVRRVFYAFEDGRTPFLVTLVTAGVWAAGTVVLPTLLPPTWWVPAVAASMSAGEVAGLAAAVVLLHRRMGGGLEVRRWLWVLVRALLVLAVVAPLAHLAAQATGGVGSAGEALVSVVVGGAVLVVGYVLGTVLLRVRESRELVALVAGRLGRAGGRASSRT</sequence>
<feature type="transmembrane region" description="Helical" evidence="8">
    <location>
        <begin position="476"/>
        <end position="498"/>
    </location>
</feature>
<evidence type="ECO:0000256" key="7">
    <source>
        <dbReference type="ARBA" id="ARBA00023136"/>
    </source>
</evidence>
<feature type="transmembrane region" description="Helical" evidence="8">
    <location>
        <begin position="440"/>
        <end position="464"/>
    </location>
</feature>
<comment type="caution">
    <text evidence="9">The sequence shown here is derived from an EMBL/GenBank/DDBJ whole genome shotgun (WGS) entry which is preliminary data.</text>
</comment>
<protein>
    <submittedName>
        <fullName evidence="9">Murein biosynthesis integral membrane protein MurJ</fullName>
    </submittedName>
</protein>
<feature type="transmembrane region" description="Helical" evidence="8">
    <location>
        <begin position="251"/>
        <end position="277"/>
    </location>
</feature>
<feature type="transmembrane region" description="Helical" evidence="8">
    <location>
        <begin position="136"/>
        <end position="157"/>
    </location>
</feature>
<feature type="transmembrane region" description="Helical" evidence="8">
    <location>
        <begin position="63"/>
        <end position="82"/>
    </location>
</feature>
<feature type="transmembrane region" description="Helical" evidence="8">
    <location>
        <begin position="297"/>
        <end position="321"/>
    </location>
</feature>
<dbReference type="PRINTS" id="PR01806">
    <property type="entry name" value="VIRFACTRMVIN"/>
</dbReference>
<dbReference type="PANTHER" id="PTHR47019">
    <property type="entry name" value="LIPID II FLIPPASE MURJ"/>
    <property type="match status" value="1"/>
</dbReference>
<organism evidence="9 10">
    <name type="scientific">Aquipuribacter hungaricus</name>
    <dbReference type="NCBI Taxonomy" id="545624"/>
    <lineage>
        <taxon>Bacteria</taxon>
        <taxon>Bacillati</taxon>
        <taxon>Actinomycetota</taxon>
        <taxon>Actinomycetes</taxon>
        <taxon>Micrococcales</taxon>
        <taxon>Intrasporangiaceae</taxon>
        <taxon>Aquipuribacter</taxon>
    </lineage>
</organism>
<keyword evidence="6 8" id="KW-1133">Transmembrane helix</keyword>
<feature type="transmembrane region" description="Helical" evidence="8">
    <location>
        <begin position="377"/>
        <end position="400"/>
    </location>
</feature>
<feature type="transmembrane region" description="Helical" evidence="8">
    <location>
        <begin position="169"/>
        <end position="194"/>
    </location>
</feature>
<feature type="transmembrane region" description="Helical" evidence="8">
    <location>
        <begin position="346"/>
        <end position="365"/>
    </location>
</feature>
<dbReference type="PANTHER" id="PTHR47019:SF1">
    <property type="entry name" value="LIPID II FLIPPASE MURJ"/>
    <property type="match status" value="1"/>
</dbReference>
<evidence type="ECO:0000256" key="2">
    <source>
        <dbReference type="ARBA" id="ARBA00022475"/>
    </source>
</evidence>
<dbReference type="RefSeq" id="WP_340295803.1">
    <property type="nucleotide sequence ID" value="NZ_JBBEOI010000310.1"/>
</dbReference>
<feature type="transmembrane region" description="Helical" evidence="8">
    <location>
        <begin position="412"/>
        <end position="434"/>
    </location>
</feature>
<proteinExistence type="predicted"/>
<comment type="subcellular location">
    <subcellularLocation>
        <location evidence="1">Cell membrane</location>
        <topology evidence="1">Multi-pass membrane protein</topology>
    </subcellularLocation>
</comment>
<keyword evidence="5" id="KW-0573">Peptidoglycan synthesis</keyword>
<dbReference type="EMBL" id="JBHRWW010000007">
    <property type="protein sequence ID" value="MFC3689124.1"/>
    <property type="molecule type" value="Genomic_DNA"/>
</dbReference>
<gene>
    <name evidence="9" type="primary">murJ</name>
    <name evidence="9" type="ORF">ACFOLH_12295</name>
</gene>
<evidence type="ECO:0000256" key="8">
    <source>
        <dbReference type="SAM" id="Phobius"/>
    </source>
</evidence>
<feature type="transmembrane region" description="Helical" evidence="8">
    <location>
        <begin position="206"/>
        <end position="230"/>
    </location>
</feature>
<feature type="transmembrane region" description="Helical" evidence="8">
    <location>
        <begin position="510"/>
        <end position="532"/>
    </location>
</feature>
<dbReference type="Proteomes" id="UP001595685">
    <property type="component" value="Unassembled WGS sequence"/>
</dbReference>
<evidence type="ECO:0000256" key="5">
    <source>
        <dbReference type="ARBA" id="ARBA00022984"/>
    </source>
</evidence>
<accession>A0ABV7WH19</accession>
<evidence type="ECO:0000313" key="10">
    <source>
        <dbReference type="Proteomes" id="UP001595685"/>
    </source>
</evidence>
<keyword evidence="3 8" id="KW-0812">Transmembrane</keyword>
<keyword evidence="2" id="KW-1003">Cell membrane</keyword>
<dbReference type="InterPro" id="IPR051050">
    <property type="entry name" value="Lipid_II_flippase_MurJ/MviN"/>
</dbReference>
<evidence type="ECO:0000256" key="1">
    <source>
        <dbReference type="ARBA" id="ARBA00004651"/>
    </source>
</evidence>
<evidence type="ECO:0000256" key="6">
    <source>
        <dbReference type="ARBA" id="ARBA00022989"/>
    </source>
</evidence>
<dbReference type="InterPro" id="IPR004268">
    <property type="entry name" value="MurJ"/>
</dbReference>
<keyword evidence="10" id="KW-1185">Reference proteome</keyword>
<evidence type="ECO:0000256" key="4">
    <source>
        <dbReference type="ARBA" id="ARBA00022960"/>
    </source>
</evidence>
<keyword evidence="7 8" id="KW-0472">Membrane</keyword>
<evidence type="ECO:0000256" key="3">
    <source>
        <dbReference type="ARBA" id="ARBA00022692"/>
    </source>
</evidence>
<evidence type="ECO:0000313" key="9">
    <source>
        <dbReference type="EMBL" id="MFC3689124.1"/>
    </source>
</evidence>
<feature type="transmembrane region" description="Helical" evidence="8">
    <location>
        <begin position="94"/>
        <end position="116"/>
    </location>
</feature>
<dbReference type="Pfam" id="PF03023">
    <property type="entry name" value="MurJ"/>
    <property type="match status" value="1"/>
</dbReference>
<keyword evidence="4" id="KW-0133">Cell shape</keyword>